<dbReference type="PANTHER" id="PTHR39336">
    <property type="entry name" value="PYRIDOXAMINE PHOSPHATE OXIDASE FAMILY PROTEIN (AFU_ORTHOLOGUE AFUA_6G11440)"/>
    <property type="match status" value="1"/>
</dbReference>
<protein>
    <recommendedName>
        <fullName evidence="4">Pyridoxamine 5'-phosphate oxidase putative domain-containing protein</fullName>
    </recommendedName>
</protein>
<dbReference type="AlphaFoldDB" id="S8BLS7"/>
<evidence type="ECO:0008006" key="4">
    <source>
        <dbReference type="Google" id="ProtNLM"/>
    </source>
</evidence>
<dbReference type="Proteomes" id="UP000015100">
    <property type="component" value="Unassembled WGS sequence"/>
</dbReference>
<keyword evidence="1" id="KW-1133">Transmembrane helix</keyword>
<reference evidence="2 3" key="1">
    <citation type="journal article" date="2013" name="PLoS Genet.">
        <title>Genomic mechanisms accounting for the adaptation to parasitism in nematode-trapping fungi.</title>
        <authorList>
            <person name="Meerupati T."/>
            <person name="Andersson K.M."/>
            <person name="Friman E."/>
            <person name="Kumar D."/>
            <person name="Tunlid A."/>
            <person name="Ahren D."/>
        </authorList>
    </citation>
    <scope>NUCLEOTIDE SEQUENCE [LARGE SCALE GENOMIC DNA]</scope>
    <source>
        <strain evidence="2 3">CBS 200.50</strain>
    </source>
</reference>
<keyword evidence="3" id="KW-1185">Reference proteome</keyword>
<dbReference type="eggNOG" id="ENOG502S0EA">
    <property type="taxonomic scope" value="Eukaryota"/>
</dbReference>
<dbReference type="EMBL" id="AQGS01000405">
    <property type="protein sequence ID" value="EPS40368.1"/>
    <property type="molecule type" value="Genomic_DNA"/>
</dbReference>
<keyword evidence="1" id="KW-0472">Membrane</keyword>
<dbReference type="OrthoDB" id="539398at2759"/>
<dbReference type="PANTHER" id="PTHR39336:SF1">
    <property type="entry name" value="PYRIDOXAMINE PHOSPHATE OXIDASE FAMILY PROTEIN (AFU_ORTHOLOGUE AFUA_6G11440)"/>
    <property type="match status" value="1"/>
</dbReference>
<sequence>MPKFYPSLLPNLQSWALSQPLFFTATAPLNGDHINLSPKGLPASSLAIPSPNTLLYLDSTGSGCETISHLYENGRITIMFISFDQVPRIMRLFCRGRVVERGTAEYNLLISSLGSGENSNGVGMPTARAIIYCDIFKVQTSCGYGVPLFLEGKWEDRSTLNFWGQKQVDDGKLEEYQVKNNVRSLDGLPGLRNARKRKGEWTKIVETWFVVARMWGYLGCLLVGVFLGVLLAASGPQGSVIDSIWKLDGKGFLSDW</sequence>
<gene>
    <name evidence="2" type="ORF">H072_5799</name>
</gene>
<feature type="transmembrane region" description="Helical" evidence="1">
    <location>
        <begin position="214"/>
        <end position="233"/>
    </location>
</feature>
<evidence type="ECO:0000313" key="3">
    <source>
        <dbReference type="Proteomes" id="UP000015100"/>
    </source>
</evidence>
<dbReference type="OMA" id="RITLMWC"/>
<proteinExistence type="predicted"/>
<keyword evidence="1" id="KW-0812">Transmembrane</keyword>
<accession>S8BLS7</accession>
<evidence type="ECO:0000256" key="1">
    <source>
        <dbReference type="SAM" id="Phobius"/>
    </source>
</evidence>
<dbReference type="Gene3D" id="2.30.110.10">
    <property type="entry name" value="Electron Transport, Fmn-binding Protein, Chain A"/>
    <property type="match status" value="1"/>
</dbReference>
<dbReference type="STRING" id="1284197.S8BLS7"/>
<evidence type="ECO:0000313" key="2">
    <source>
        <dbReference type="EMBL" id="EPS40368.1"/>
    </source>
</evidence>
<organism evidence="2 3">
    <name type="scientific">Dactylellina haptotyla (strain CBS 200.50)</name>
    <name type="common">Nematode-trapping fungus</name>
    <name type="synonym">Monacrosporium haptotylum</name>
    <dbReference type="NCBI Taxonomy" id="1284197"/>
    <lineage>
        <taxon>Eukaryota</taxon>
        <taxon>Fungi</taxon>
        <taxon>Dikarya</taxon>
        <taxon>Ascomycota</taxon>
        <taxon>Pezizomycotina</taxon>
        <taxon>Orbiliomycetes</taxon>
        <taxon>Orbiliales</taxon>
        <taxon>Orbiliaceae</taxon>
        <taxon>Dactylellina</taxon>
    </lineage>
</organism>
<dbReference type="InterPro" id="IPR012349">
    <property type="entry name" value="Split_barrel_FMN-bd"/>
</dbReference>
<dbReference type="HOGENOM" id="CLU_054794_1_0_1"/>
<reference evidence="3" key="2">
    <citation type="submission" date="2013-04" db="EMBL/GenBank/DDBJ databases">
        <title>Genomic mechanisms accounting for the adaptation to parasitism in nematode-trapping fungi.</title>
        <authorList>
            <person name="Ahren D.G."/>
        </authorList>
    </citation>
    <scope>NUCLEOTIDE SEQUENCE [LARGE SCALE GENOMIC DNA]</scope>
    <source>
        <strain evidence="3">CBS 200.50</strain>
    </source>
</reference>
<name>S8BLS7_DACHA</name>
<comment type="caution">
    <text evidence="2">The sequence shown here is derived from an EMBL/GenBank/DDBJ whole genome shotgun (WGS) entry which is preliminary data.</text>
</comment>